<dbReference type="GO" id="GO:0016592">
    <property type="term" value="C:mediator complex"/>
    <property type="evidence" value="ECO:0007669"/>
    <property type="project" value="InterPro"/>
</dbReference>
<gene>
    <name evidence="7" type="primary">LOC109482655</name>
</gene>
<dbReference type="PANTHER" id="PTHR13130">
    <property type="entry name" value="34 KDA TRANSCRIPTIONAL CO-ACTIVATOR-RELATED"/>
    <property type="match status" value="1"/>
</dbReference>
<dbReference type="OrthoDB" id="1868004at2759"/>
<evidence type="ECO:0000256" key="4">
    <source>
        <dbReference type="ARBA" id="ARBA00023163"/>
    </source>
</evidence>
<dbReference type="GO" id="GO:0006357">
    <property type="term" value="P:regulation of transcription by RNA polymerase II"/>
    <property type="evidence" value="ECO:0007669"/>
    <property type="project" value="TreeGrafter"/>
</dbReference>
<evidence type="ECO:0000313" key="6">
    <source>
        <dbReference type="Proteomes" id="UP000515135"/>
    </source>
</evidence>
<organism evidence="6 7">
    <name type="scientific">Branchiostoma belcheri</name>
    <name type="common">Amphioxus</name>
    <dbReference type="NCBI Taxonomy" id="7741"/>
    <lineage>
        <taxon>Eukaryota</taxon>
        <taxon>Metazoa</taxon>
        <taxon>Chordata</taxon>
        <taxon>Cephalochordata</taxon>
        <taxon>Leptocardii</taxon>
        <taxon>Amphioxiformes</taxon>
        <taxon>Branchiostomatidae</taxon>
        <taxon>Branchiostoma</taxon>
    </lineage>
</organism>
<dbReference type="AlphaFoldDB" id="A0A6P5ACH1"/>
<keyword evidence="5" id="KW-0539">Nucleus</keyword>
<comment type="subcellular location">
    <subcellularLocation>
        <location evidence="1">Nucleus</location>
    </subcellularLocation>
</comment>
<evidence type="ECO:0000256" key="1">
    <source>
        <dbReference type="ARBA" id="ARBA00004123"/>
    </source>
</evidence>
<keyword evidence="3" id="KW-0805">Transcription regulation</keyword>
<protein>
    <submittedName>
        <fullName evidence="7">Mediator of RNA polymerase II transcription subunit 27-like isoform X2</fullName>
    </submittedName>
</protein>
<evidence type="ECO:0000256" key="2">
    <source>
        <dbReference type="ARBA" id="ARBA00008048"/>
    </source>
</evidence>
<dbReference type="Proteomes" id="UP000515135">
    <property type="component" value="Unplaced"/>
</dbReference>
<keyword evidence="4" id="KW-0804">Transcription</keyword>
<dbReference type="InterPro" id="IPR021627">
    <property type="entry name" value="Mediator_Med27"/>
</dbReference>
<sequence length="307" mass="34548">MADVEGNLKTISKAIQTTQRLRGSVGRVFSQLRDGMEGGETAGERSKAFLDQLRENLLAVNKEYDELEKLSTAVTKQSDQLPTGSSGLLSLDPVQDKTPLYGQLLQSYKWSNKVHEHAGYTAQLLNQNSLKRSSMMTGLSTKRRKPQSTSHALPGQYVDAVVANLQRHFPNMNITMTRPFGQSAVLQIGLGRTLQAIVVLRGLLIDRVVVKGFQENITQEDGKLDIWSKSQFKVFEKISDHATAATLHYQHPIHPDLALQTFLTWLNSYTTLFTATCHRCGRHLQDGLPPTWRDFRTTDPYHENCRQ</sequence>
<comment type="similarity">
    <text evidence="2">Belongs to the Mediator complex subunit 27 family.</text>
</comment>
<reference evidence="7" key="1">
    <citation type="submission" date="2025-08" db="UniProtKB">
        <authorList>
            <consortium name="RefSeq"/>
        </authorList>
    </citation>
    <scope>IDENTIFICATION</scope>
    <source>
        <tissue evidence="7">Gonad</tissue>
    </source>
</reference>
<dbReference type="GO" id="GO:0003713">
    <property type="term" value="F:transcription coactivator activity"/>
    <property type="evidence" value="ECO:0007669"/>
    <property type="project" value="TreeGrafter"/>
</dbReference>
<dbReference type="GeneID" id="109482655"/>
<evidence type="ECO:0000256" key="5">
    <source>
        <dbReference type="ARBA" id="ARBA00023242"/>
    </source>
</evidence>
<accession>A0A6P5ACH1</accession>
<evidence type="ECO:0000313" key="7">
    <source>
        <dbReference type="RefSeq" id="XP_019641037.1"/>
    </source>
</evidence>
<dbReference type="PANTHER" id="PTHR13130:SF4">
    <property type="entry name" value="MEDIATOR OF RNA POLYMERASE II TRANSCRIPTION SUBUNIT 27"/>
    <property type="match status" value="1"/>
</dbReference>
<name>A0A6P5ACH1_BRABE</name>
<keyword evidence="6" id="KW-1185">Reference proteome</keyword>
<dbReference type="Pfam" id="PF11571">
    <property type="entry name" value="Med27"/>
    <property type="match status" value="1"/>
</dbReference>
<dbReference type="RefSeq" id="XP_019641037.1">
    <property type="nucleotide sequence ID" value="XM_019785478.1"/>
</dbReference>
<evidence type="ECO:0000256" key="3">
    <source>
        <dbReference type="ARBA" id="ARBA00023015"/>
    </source>
</evidence>
<proteinExistence type="inferred from homology"/>